<evidence type="ECO:0000313" key="2">
    <source>
        <dbReference type="Proteomes" id="UP000076925"/>
    </source>
</evidence>
<dbReference type="AlphaFoldDB" id="A0A139WXX7"/>
<evidence type="ECO:0000313" key="1">
    <source>
        <dbReference type="EMBL" id="KYC37299.1"/>
    </source>
</evidence>
<dbReference type="OrthoDB" id="512654at2"/>
<keyword evidence="2" id="KW-1185">Reference proteome</keyword>
<dbReference type="RefSeq" id="WP_017747505.1">
    <property type="nucleotide sequence ID" value="NZ_KQ976354.1"/>
</dbReference>
<proteinExistence type="predicted"/>
<name>A0A139WXX7_9CYAN</name>
<dbReference type="Proteomes" id="UP000076925">
    <property type="component" value="Unassembled WGS sequence"/>
</dbReference>
<comment type="caution">
    <text evidence="1">The sequence shown here is derived from an EMBL/GenBank/DDBJ whole genome shotgun (WGS) entry which is preliminary data.</text>
</comment>
<reference evidence="1 2" key="1">
    <citation type="journal article" date="2013" name="Genome Biol. Evol.">
        <title>Genomes of Stigonematalean cyanobacteria (subsection V) and the evolution of oxygenic photosynthesis from prokaryotes to plastids.</title>
        <authorList>
            <person name="Dagan T."/>
            <person name="Roettger M."/>
            <person name="Stucken K."/>
            <person name="Landan G."/>
            <person name="Koch R."/>
            <person name="Major P."/>
            <person name="Gould S.B."/>
            <person name="Goremykin V.V."/>
            <person name="Rippka R."/>
            <person name="Tandeau de Marsac N."/>
            <person name="Gugger M."/>
            <person name="Lockhart P.J."/>
            <person name="Allen J.F."/>
            <person name="Brune I."/>
            <person name="Maus I."/>
            <person name="Puhler A."/>
            <person name="Martin W.F."/>
        </authorList>
    </citation>
    <scope>NUCLEOTIDE SEQUENCE [LARGE SCALE GENOMIC DNA]</scope>
    <source>
        <strain evidence="1 2">PCC 7110</strain>
    </source>
</reference>
<gene>
    <name evidence="1" type="ORF">WA1_47660</name>
</gene>
<dbReference type="EMBL" id="ANNX02000047">
    <property type="protein sequence ID" value="KYC37299.1"/>
    <property type="molecule type" value="Genomic_DNA"/>
</dbReference>
<protein>
    <submittedName>
        <fullName evidence="1">Uncharacterized protein</fullName>
    </submittedName>
</protein>
<organism evidence="1 2">
    <name type="scientific">Scytonema hofmannii PCC 7110</name>
    <dbReference type="NCBI Taxonomy" id="128403"/>
    <lineage>
        <taxon>Bacteria</taxon>
        <taxon>Bacillati</taxon>
        <taxon>Cyanobacteriota</taxon>
        <taxon>Cyanophyceae</taxon>
        <taxon>Nostocales</taxon>
        <taxon>Scytonemataceae</taxon>
        <taxon>Scytonema</taxon>
    </lineage>
</organism>
<accession>A0A139WXX7</accession>
<sequence length="238" mass="27731">MKSQFRDIFLKTATFGFKEETGSWEIDIGVADELSVNSLNSYVIDQVKIFLLAFHQLCKPVEICYDIITVDPNGKVKQVKEGQIRLIEEKSHAQVLQELKLSLENSEESFFTTIFIDCDLCVFVTEPEDKLNEDTLNQVLIPRAAKFYFGYVMEPKEDDEEALIPSDGSVSFETSVDIWVERTLDQLSLHWQDNYLYAAKNQPLLEEALRKWEIQVGKPIVEWNSRYYRDQIFKYGFK</sequence>
<dbReference type="STRING" id="128403.WA1_47660"/>